<gene>
    <name evidence="1" type="ORF">N788_05110</name>
</gene>
<proteinExistence type="predicted"/>
<dbReference type="AlphaFoldDB" id="A0A087MHB8"/>
<sequence>MVQHGKIPAAIAIEVARYDDVRSFVGEMCPRNKPYLGSCQGRYRQGGEEAEERGSAHCARLCHRDRDFTFRLRQMRLFLFDGPKAALGRLPAWPTA</sequence>
<reference evidence="1 2" key="2">
    <citation type="journal article" date="2015" name="Stand. Genomic Sci.">
        <title>High quality draft genomic sequence of Arenimonas donghaensis DSM 18148(T).</title>
        <authorList>
            <person name="Chen F."/>
            <person name="Wang H."/>
            <person name="Cao Y."/>
            <person name="Li X."/>
            <person name="Wang G."/>
        </authorList>
    </citation>
    <scope>NUCLEOTIDE SEQUENCE [LARGE SCALE GENOMIC DNA]</scope>
    <source>
        <strain evidence="1 2">HO3-R19</strain>
    </source>
</reference>
<organism evidence="1 2">
    <name type="scientific">Arenimonas donghaensis DSM 18148 = HO3-R19</name>
    <dbReference type="NCBI Taxonomy" id="1121014"/>
    <lineage>
        <taxon>Bacteria</taxon>
        <taxon>Pseudomonadati</taxon>
        <taxon>Pseudomonadota</taxon>
        <taxon>Gammaproteobacteria</taxon>
        <taxon>Lysobacterales</taxon>
        <taxon>Lysobacteraceae</taxon>
        <taxon>Arenimonas</taxon>
    </lineage>
</organism>
<protein>
    <submittedName>
        <fullName evidence="1">Uncharacterized protein</fullName>
    </submittedName>
</protein>
<dbReference type="STRING" id="1121014.N788_05110"/>
<accession>A0A087MHB8</accession>
<evidence type="ECO:0000313" key="2">
    <source>
        <dbReference type="Proteomes" id="UP000029085"/>
    </source>
</evidence>
<evidence type="ECO:0000313" key="1">
    <source>
        <dbReference type="EMBL" id="KFL36271.1"/>
    </source>
</evidence>
<dbReference type="Proteomes" id="UP000029085">
    <property type="component" value="Unassembled WGS sequence"/>
</dbReference>
<comment type="caution">
    <text evidence="1">The sequence shown here is derived from an EMBL/GenBank/DDBJ whole genome shotgun (WGS) entry which is preliminary data.</text>
</comment>
<keyword evidence="2" id="KW-1185">Reference proteome</keyword>
<dbReference type="EMBL" id="AVCJ01000023">
    <property type="protein sequence ID" value="KFL36271.1"/>
    <property type="molecule type" value="Genomic_DNA"/>
</dbReference>
<name>A0A087MHB8_9GAMM</name>
<reference evidence="2" key="1">
    <citation type="submission" date="2013-08" db="EMBL/GenBank/DDBJ databases">
        <title>Genome sequencing of Arenimonas donghaensis.</title>
        <authorList>
            <person name="Chen F."/>
            <person name="Wang G."/>
        </authorList>
    </citation>
    <scope>NUCLEOTIDE SEQUENCE [LARGE SCALE GENOMIC DNA]</scope>
    <source>
        <strain evidence="2">HO3-R19</strain>
    </source>
</reference>